<keyword evidence="3" id="KW-1185">Reference proteome</keyword>
<gene>
    <name evidence="2" type="ORF">BDV29DRAFT_181187</name>
</gene>
<dbReference type="AlphaFoldDB" id="A0A5N5WR79"/>
<protein>
    <submittedName>
        <fullName evidence="2">Uncharacterized protein</fullName>
    </submittedName>
</protein>
<feature type="transmembrane region" description="Helical" evidence="1">
    <location>
        <begin position="20"/>
        <end position="43"/>
    </location>
</feature>
<proteinExistence type="predicted"/>
<dbReference type="Proteomes" id="UP000326565">
    <property type="component" value="Unassembled WGS sequence"/>
</dbReference>
<reference evidence="2 3" key="1">
    <citation type="submission" date="2019-04" db="EMBL/GenBank/DDBJ databases">
        <title>Friends and foes A comparative genomics study of 23 Aspergillus species from section Flavi.</title>
        <authorList>
            <consortium name="DOE Joint Genome Institute"/>
            <person name="Kjaerbolling I."/>
            <person name="Vesth T."/>
            <person name="Frisvad J.C."/>
            <person name="Nybo J.L."/>
            <person name="Theobald S."/>
            <person name="Kildgaard S."/>
            <person name="Isbrandt T."/>
            <person name="Kuo A."/>
            <person name="Sato A."/>
            <person name="Lyhne E.K."/>
            <person name="Kogle M.E."/>
            <person name="Wiebenga A."/>
            <person name="Kun R.S."/>
            <person name="Lubbers R.J."/>
            <person name="Makela M.R."/>
            <person name="Barry K."/>
            <person name="Chovatia M."/>
            <person name="Clum A."/>
            <person name="Daum C."/>
            <person name="Haridas S."/>
            <person name="He G."/>
            <person name="LaButti K."/>
            <person name="Lipzen A."/>
            <person name="Mondo S."/>
            <person name="Riley R."/>
            <person name="Salamov A."/>
            <person name="Simmons B.A."/>
            <person name="Magnuson J.K."/>
            <person name="Henrissat B."/>
            <person name="Mortensen U.H."/>
            <person name="Larsen T.O."/>
            <person name="Devries R.P."/>
            <person name="Grigoriev I.V."/>
            <person name="Machida M."/>
            <person name="Baker S.E."/>
            <person name="Andersen M.R."/>
        </authorList>
    </citation>
    <scope>NUCLEOTIDE SEQUENCE [LARGE SCALE GENOMIC DNA]</scope>
    <source>
        <strain evidence="2 3">CBS 151.66</strain>
    </source>
</reference>
<organism evidence="2 3">
    <name type="scientific">Aspergillus leporis</name>
    <dbReference type="NCBI Taxonomy" id="41062"/>
    <lineage>
        <taxon>Eukaryota</taxon>
        <taxon>Fungi</taxon>
        <taxon>Dikarya</taxon>
        <taxon>Ascomycota</taxon>
        <taxon>Pezizomycotina</taxon>
        <taxon>Eurotiomycetes</taxon>
        <taxon>Eurotiomycetidae</taxon>
        <taxon>Eurotiales</taxon>
        <taxon>Aspergillaceae</taxon>
        <taxon>Aspergillus</taxon>
        <taxon>Aspergillus subgen. Circumdati</taxon>
    </lineage>
</organism>
<evidence type="ECO:0000313" key="3">
    <source>
        <dbReference type="Proteomes" id="UP000326565"/>
    </source>
</evidence>
<sequence>MNLNLFRNSDMRSLLWLTMGLFHCLNFRVFYLTLFEFLVRFGLEWFWHPLFSRCPLMGGESIFSKR</sequence>
<keyword evidence="1" id="KW-0472">Membrane</keyword>
<evidence type="ECO:0000256" key="1">
    <source>
        <dbReference type="SAM" id="Phobius"/>
    </source>
</evidence>
<name>A0A5N5WR79_9EURO</name>
<keyword evidence="1" id="KW-1133">Transmembrane helix</keyword>
<evidence type="ECO:0000313" key="2">
    <source>
        <dbReference type="EMBL" id="KAB8070295.1"/>
    </source>
</evidence>
<keyword evidence="1" id="KW-0812">Transmembrane</keyword>
<dbReference type="EMBL" id="ML732308">
    <property type="protein sequence ID" value="KAB8070295.1"/>
    <property type="molecule type" value="Genomic_DNA"/>
</dbReference>
<accession>A0A5N5WR79</accession>